<evidence type="ECO:0000313" key="1">
    <source>
        <dbReference type="EMBL" id="QJA65400.1"/>
    </source>
</evidence>
<dbReference type="EMBL" id="MT145195">
    <property type="protein sequence ID" value="QJI05184.1"/>
    <property type="molecule type" value="Genomic_DNA"/>
</dbReference>
<protein>
    <submittedName>
        <fullName evidence="2">Uncharacterized protein</fullName>
    </submittedName>
</protein>
<dbReference type="EMBL" id="MT141538">
    <property type="protein sequence ID" value="QJA65400.1"/>
    <property type="molecule type" value="Genomic_DNA"/>
</dbReference>
<accession>A0A6M3Y7C3</accession>
<name>A0A6M3Y7C3_9ZZZZ</name>
<sequence>MPEDKEVGKMTEGIIPLWIDGEWNPLARADCHKCLTGQVHLFIWDSKEGEWLPLHDSKSFCTERSYES</sequence>
<dbReference type="AlphaFoldDB" id="A0A6M3Y7C3"/>
<proteinExistence type="predicted"/>
<gene>
    <name evidence="2" type="ORF">MM415A00136_0066</name>
    <name evidence="1" type="ORF">MM415B00397_0012</name>
</gene>
<reference evidence="2" key="1">
    <citation type="submission" date="2020-03" db="EMBL/GenBank/DDBJ databases">
        <title>The deep terrestrial virosphere.</title>
        <authorList>
            <person name="Holmfeldt K."/>
            <person name="Nilsson E."/>
            <person name="Simone D."/>
            <person name="Lopez-Fernandez M."/>
            <person name="Wu X."/>
            <person name="de Brujin I."/>
            <person name="Lundin D."/>
            <person name="Andersson A."/>
            <person name="Bertilsson S."/>
            <person name="Dopson M."/>
        </authorList>
    </citation>
    <scope>NUCLEOTIDE SEQUENCE</scope>
    <source>
        <strain evidence="2">MM415A00136</strain>
        <strain evidence="1">MM415B00397</strain>
    </source>
</reference>
<evidence type="ECO:0000313" key="2">
    <source>
        <dbReference type="EMBL" id="QJI05184.1"/>
    </source>
</evidence>
<organism evidence="2">
    <name type="scientific">viral metagenome</name>
    <dbReference type="NCBI Taxonomy" id="1070528"/>
    <lineage>
        <taxon>unclassified sequences</taxon>
        <taxon>metagenomes</taxon>
        <taxon>organismal metagenomes</taxon>
    </lineage>
</organism>